<gene>
    <name evidence="1" type="ORF">RRG08_056661</name>
</gene>
<sequence length="106" mass="12072">MYGFPSAQQTRVLDHGIWNPVAWSDYPKQPMWTVPLPKIPAPVSVPHNEAPPRPRCKFPPAEIISSDRCPHWVPDMPYKLPSTWNPFINEDNVPYSTLVGPGSRNR</sequence>
<dbReference type="AlphaFoldDB" id="A0AAE1CYQ3"/>
<proteinExistence type="predicted"/>
<dbReference type="EMBL" id="JAWDGP010006255">
    <property type="protein sequence ID" value="KAK3744523.1"/>
    <property type="molecule type" value="Genomic_DNA"/>
</dbReference>
<evidence type="ECO:0000313" key="1">
    <source>
        <dbReference type="EMBL" id="KAK3744523.1"/>
    </source>
</evidence>
<dbReference type="Proteomes" id="UP001283361">
    <property type="component" value="Unassembled WGS sequence"/>
</dbReference>
<organism evidence="1 2">
    <name type="scientific">Elysia crispata</name>
    <name type="common">lettuce slug</name>
    <dbReference type="NCBI Taxonomy" id="231223"/>
    <lineage>
        <taxon>Eukaryota</taxon>
        <taxon>Metazoa</taxon>
        <taxon>Spiralia</taxon>
        <taxon>Lophotrochozoa</taxon>
        <taxon>Mollusca</taxon>
        <taxon>Gastropoda</taxon>
        <taxon>Heterobranchia</taxon>
        <taxon>Euthyneura</taxon>
        <taxon>Panpulmonata</taxon>
        <taxon>Sacoglossa</taxon>
        <taxon>Placobranchoidea</taxon>
        <taxon>Plakobranchidae</taxon>
        <taxon>Elysia</taxon>
    </lineage>
</organism>
<protein>
    <submittedName>
        <fullName evidence="1">Uncharacterized protein</fullName>
    </submittedName>
</protein>
<evidence type="ECO:0000313" key="2">
    <source>
        <dbReference type="Proteomes" id="UP001283361"/>
    </source>
</evidence>
<accession>A0AAE1CYQ3</accession>
<reference evidence="1" key="1">
    <citation type="journal article" date="2023" name="G3 (Bethesda)">
        <title>A reference genome for the long-term kleptoplast-retaining sea slug Elysia crispata morphotype clarki.</title>
        <authorList>
            <person name="Eastman K.E."/>
            <person name="Pendleton A.L."/>
            <person name="Shaikh M.A."/>
            <person name="Suttiyut T."/>
            <person name="Ogas R."/>
            <person name="Tomko P."/>
            <person name="Gavelis G."/>
            <person name="Widhalm J.R."/>
            <person name="Wisecaver J.H."/>
        </authorList>
    </citation>
    <scope>NUCLEOTIDE SEQUENCE</scope>
    <source>
        <strain evidence="1">ECLA1</strain>
    </source>
</reference>
<keyword evidence="2" id="KW-1185">Reference proteome</keyword>
<comment type="caution">
    <text evidence="1">The sequence shown here is derived from an EMBL/GenBank/DDBJ whole genome shotgun (WGS) entry which is preliminary data.</text>
</comment>
<name>A0AAE1CYQ3_9GAST</name>